<dbReference type="InterPro" id="IPR012340">
    <property type="entry name" value="NA-bd_OB-fold"/>
</dbReference>
<dbReference type="Pfam" id="PF01957">
    <property type="entry name" value="NfeD"/>
    <property type="match status" value="1"/>
</dbReference>
<reference evidence="3" key="1">
    <citation type="submission" date="2020-05" db="EMBL/GenBank/DDBJ databases">
        <authorList>
            <person name="Chiriac C."/>
            <person name="Salcher M."/>
            <person name="Ghai R."/>
            <person name="Kavagutti S V."/>
        </authorList>
    </citation>
    <scope>NUCLEOTIDE SEQUENCE</scope>
</reference>
<accession>A0A6J6RAP1</accession>
<dbReference type="Gene3D" id="2.40.50.140">
    <property type="entry name" value="Nucleic acid-binding proteins"/>
    <property type="match status" value="1"/>
</dbReference>
<feature type="compositionally biased region" description="Basic and acidic residues" evidence="1">
    <location>
        <begin position="84"/>
        <end position="96"/>
    </location>
</feature>
<dbReference type="EMBL" id="CAEZXS010000316">
    <property type="protein sequence ID" value="CAB4718548.1"/>
    <property type="molecule type" value="Genomic_DNA"/>
</dbReference>
<protein>
    <submittedName>
        <fullName evidence="3">Unannotated protein</fullName>
    </submittedName>
</protein>
<dbReference type="SUPFAM" id="SSF141322">
    <property type="entry name" value="NfeD domain-like"/>
    <property type="match status" value="1"/>
</dbReference>
<dbReference type="InterPro" id="IPR002810">
    <property type="entry name" value="NfeD-like_C"/>
</dbReference>
<feature type="compositionally biased region" description="Acidic residues" evidence="1">
    <location>
        <begin position="97"/>
        <end position="106"/>
    </location>
</feature>
<organism evidence="3">
    <name type="scientific">freshwater metagenome</name>
    <dbReference type="NCBI Taxonomy" id="449393"/>
    <lineage>
        <taxon>unclassified sequences</taxon>
        <taxon>metagenomes</taxon>
        <taxon>ecological metagenomes</taxon>
    </lineage>
</organism>
<evidence type="ECO:0000259" key="2">
    <source>
        <dbReference type="Pfam" id="PF01957"/>
    </source>
</evidence>
<feature type="region of interest" description="Disordered" evidence="1">
    <location>
        <begin position="77"/>
        <end position="113"/>
    </location>
</feature>
<name>A0A6J6RAP1_9ZZZZ</name>
<sequence length="113" mass="12344">MFSGMPAMIRTRFATPTIGREWMIGELGQASSEINPEGMVLIRGAEWRARTNRATPVLVGDSIRVVEIDGLVLGVEPEEGGAMDYREMRSSRKGEPEPEADPEAESQVEGPAK</sequence>
<evidence type="ECO:0000313" key="3">
    <source>
        <dbReference type="EMBL" id="CAB4718548.1"/>
    </source>
</evidence>
<dbReference type="AlphaFoldDB" id="A0A6J6RAP1"/>
<evidence type="ECO:0000256" key="1">
    <source>
        <dbReference type="SAM" id="MobiDB-lite"/>
    </source>
</evidence>
<feature type="domain" description="NfeD-like C-terminal" evidence="2">
    <location>
        <begin position="21"/>
        <end position="77"/>
    </location>
</feature>
<gene>
    <name evidence="3" type="ORF">UFOPK2582_01806</name>
</gene>
<proteinExistence type="predicted"/>